<keyword evidence="7" id="KW-1133">Transmembrane helix</keyword>
<evidence type="ECO:0000256" key="2">
    <source>
        <dbReference type="ARBA" id="ARBA00009003"/>
    </source>
</evidence>
<evidence type="ECO:0000313" key="9">
    <source>
        <dbReference type="EMBL" id="KAB7495756.1"/>
    </source>
</evidence>
<dbReference type="Pfam" id="PF04572">
    <property type="entry name" value="Gb3_synth"/>
    <property type="match status" value="1"/>
</dbReference>
<feature type="domain" description="Alpha 1,4-glycosyltransferase" evidence="8">
    <location>
        <begin position="205"/>
        <end position="331"/>
    </location>
</feature>
<protein>
    <submittedName>
        <fullName evidence="9">Lactosylceramide 4-alpha-galactosyltransferase</fullName>
    </submittedName>
</protein>
<dbReference type="InterPro" id="IPR051981">
    <property type="entry name" value="Glycosyltransf_32"/>
</dbReference>
<dbReference type="EMBL" id="SEYY01022152">
    <property type="protein sequence ID" value="KAB7495756.1"/>
    <property type="molecule type" value="Genomic_DNA"/>
</dbReference>
<comment type="similarity">
    <text evidence="2">Belongs to the glycosyltransferase 32 family.</text>
</comment>
<dbReference type="GO" id="GO:0006688">
    <property type="term" value="P:glycosphingolipid biosynthetic process"/>
    <property type="evidence" value="ECO:0007669"/>
    <property type="project" value="TreeGrafter"/>
</dbReference>
<comment type="subcellular location">
    <subcellularLocation>
        <location evidence="1">Golgi apparatus membrane</location>
        <topology evidence="1">Single-pass type II membrane protein</topology>
    </subcellularLocation>
</comment>
<evidence type="ECO:0000259" key="8">
    <source>
        <dbReference type="Pfam" id="PF04572"/>
    </source>
</evidence>
<evidence type="ECO:0000256" key="1">
    <source>
        <dbReference type="ARBA" id="ARBA00004323"/>
    </source>
</evidence>
<accession>A0A5N5SP15</accession>
<dbReference type="PANTHER" id="PTHR12042">
    <property type="entry name" value="LACTOSYLCERAMIDE 4-ALPHA-GALACTOSYLTRANSFERASE ALPHA- 1,4-GALACTOSYLTRANSFERASE"/>
    <property type="match status" value="1"/>
</dbReference>
<feature type="transmembrane region" description="Helical" evidence="7">
    <location>
        <begin position="12"/>
        <end position="32"/>
    </location>
</feature>
<evidence type="ECO:0000256" key="7">
    <source>
        <dbReference type="SAM" id="Phobius"/>
    </source>
</evidence>
<dbReference type="Proteomes" id="UP000326759">
    <property type="component" value="Unassembled WGS sequence"/>
</dbReference>
<dbReference type="Gene3D" id="3.90.550.20">
    <property type="match status" value="1"/>
</dbReference>
<dbReference type="InterPro" id="IPR007577">
    <property type="entry name" value="GlycoTrfase_DXD_sugar-bd_CS"/>
</dbReference>
<dbReference type="Pfam" id="PF04488">
    <property type="entry name" value="Gly_transf_sug"/>
    <property type="match status" value="1"/>
</dbReference>
<keyword evidence="10" id="KW-1185">Reference proteome</keyword>
<proteinExistence type="inferred from homology"/>
<keyword evidence="7" id="KW-0812">Transmembrane</keyword>
<evidence type="ECO:0000256" key="4">
    <source>
        <dbReference type="ARBA" id="ARBA00022679"/>
    </source>
</evidence>
<dbReference type="OrthoDB" id="6333746at2759"/>
<keyword evidence="5" id="KW-0333">Golgi apparatus</keyword>
<gene>
    <name evidence="9" type="primary">A4galt_1</name>
    <name evidence="9" type="ORF">Anas_13510</name>
</gene>
<dbReference type="AlphaFoldDB" id="A0A5N5SP15"/>
<keyword evidence="6 7" id="KW-0472">Membrane</keyword>
<dbReference type="GO" id="GO:0016758">
    <property type="term" value="F:hexosyltransferase activity"/>
    <property type="evidence" value="ECO:0007669"/>
    <property type="project" value="TreeGrafter"/>
</dbReference>
<dbReference type="InterPro" id="IPR029044">
    <property type="entry name" value="Nucleotide-diphossugar_trans"/>
</dbReference>
<evidence type="ECO:0000256" key="5">
    <source>
        <dbReference type="ARBA" id="ARBA00023034"/>
    </source>
</evidence>
<name>A0A5N5SP15_9CRUS</name>
<comment type="caution">
    <text evidence="9">The sequence shown here is derived from an EMBL/GenBank/DDBJ whole genome shotgun (WGS) entry which is preliminary data.</text>
</comment>
<dbReference type="SUPFAM" id="SSF53448">
    <property type="entry name" value="Nucleotide-diphospho-sugar transferases"/>
    <property type="match status" value="1"/>
</dbReference>
<reference evidence="9 10" key="1">
    <citation type="journal article" date="2019" name="PLoS Biol.">
        <title>Sex chromosomes control vertical transmission of feminizing Wolbachia symbionts in an isopod.</title>
        <authorList>
            <person name="Becking T."/>
            <person name="Chebbi M.A."/>
            <person name="Giraud I."/>
            <person name="Moumen B."/>
            <person name="Laverre T."/>
            <person name="Caubet Y."/>
            <person name="Peccoud J."/>
            <person name="Gilbert C."/>
            <person name="Cordaux R."/>
        </authorList>
    </citation>
    <scope>NUCLEOTIDE SEQUENCE [LARGE SCALE GENOMIC DNA]</scope>
    <source>
        <strain evidence="9">ANa2</strain>
        <tissue evidence="9">Whole body excluding digestive tract and cuticle</tissue>
    </source>
</reference>
<dbReference type="InterPro" id="IPR007652">
    <property type="entry name" value="A1-4-GlycosylTfrase_dom"/>
</dbReference>
<sequence>MTSRNQNLTKQKIFISCCFVVPTFVLLLRIFYKDYKIKIPQVQNNPNEELLSLPHEEVFDREKSIFFIEGFGKNYIPARMLCSIESAALVHNNTFIDVLMTSRTLQKSVQIRSLLKAYSNVRFLYLNATTLYMESPMSEWFLKETWKNSKYPEMNFVDPLRYLLLFKYGGIYLDMDIIVLKNLKMLENFAGLESDSWVNCAVMGFRKGHPFLNDCIKEMTQHFDSELWGVNGPKLITKIFRRRCHAQPPDTTLKNCSDVRLFKREVFYPISWTKLDKFFEEDQEFTNTLLNDPNILTLHFWNHNTQSRIIPVDGQNLYSVIVRHLCPITAASSNYIF</sequence>
<keyword evidence="4 9" id="KW-0808">Transferase</keyword>
<dbReference type="PANTHER" id="PTHR12042:SF21">
    <property type="entry name" value="ALPHA1,4-GALACTOSYLTRANSFERASE 1-RELATED"/>
    <property type="match status" value="1"/>
</dbReference>
<organism evidence="9 10">
    <name type="scientific">Armadillidium nasatum</name>
    <dbReference type="NCBI Taxonomy" id="96803"/>
    <lineage>
        <taxon>Eukaryota</taxon>
        <taxon>Metazoa</taxon>
        <taxon>Ecdysozoa</taxon>
        <taxon>Arthropoda</taxon>
        <taxon>Crustacea</taxon>
        <taxon>Multicrustacea</taxon>
        <taxon>Malacostraca</taxon>
        <taxon>Eumalacostraca</taxon>
        <taxon>Peracarida</taxon>
        <taxon>Isopoda</taxon>
        <taxon>Oniscidea</taxon>
        <taxon>Crinocheta</taxon>
        <taxon>Armadillidiidae</taxon>
        <taxon>Armadillidium</taxon>
    </lineage>
</organism>
<evidence type="ECO:0000256" key="3">
    <source>
        <dbReference type="ARBA" id="ARBA00022676"/>
    </source>
</evidence>
<evidence type="ECO:0000313" key="10">
    <source>
        <dbReference type="Proteomes" id="UP000326759"/>
    </source>
</evidence>
<keyword evidence="3 9" id="KW-0328">Glycosyltransferase</keyword>
<evidence type="ECO:0000256" key="6">
    <source>
        <dbReference type="ARBA" id="ARBA00023136"/>
    </source>
</evidence>
<dbReference type="GO" id="GO:0000139">
    <property type="term" value="C:Golgi membrane"/>
    <property type="evidence" value="ECO:0007669"/>
    <property type="project" value="UniProtKB-SubCell"/>
</dbReference>